<evidence type="ECO:0000313" key="2">
    <source>
        <dbReference type="EMBL" id="MDO3382458.1"/>
    </source>
</evidence>
<reference evidence="2" key="1">
    <citation type="submission" date="2023-07" db="EMBL/GenBank/DDBJ databases">
        <title>Gilvimarinus algae sp. nov., isolated from the surface of Kelp.</title>
        <authorList>
            <person name="Sun Y.Y."/>
            <person name="Gong Y."/>
            <person name="Du Z.J."/>
        </authorList>
    </citation>
    <scope>NUCLEOTIDE SEQUENCE</scope>
    <source>
        <strain evidence="2">SDUM040014</strain>
    </source>
</reference>
<feature type="signal peptide" evidence="1">
    <location>
        <begin position="1"/>
        <end position="19"/>
    </location>
</feature>
<keyword evidence="1" id="KW-0732">Signal</keyword>
<feature type="chain" id="PRO_5045959301" description="SnoaL-like domain-containing protein" evidence="1">
    <location>
        <begin position="20"/>
        <end position="155"/>
    </location>
</feature>
<keyword evidence="3" id="KW-1185">Reference proteome</keyword>
<gene>
    <name evidence="2" type="ORF">QWI16_09750</name>
</gene>
<dbReference type="RefSeq" id="WP_302712720.1">
    <property type="nucleotide sequence ID" value="NZ_JAULRT010000052.1"/>
</dbReference>
<dbReference type="Proteomes" id="UP001168380">
    <property type="component" value="Unassembled WGS sequence"/>
</dbReference>
<evidence type="ECO:0000313" key="3">
    <source>
        <dbReference type="Proteomes" id="UP001168380"/>
    </source>
</evidence>
<accession>A0ABT8TEJ4</accession>
<organism evidence="2 3">
    <name type="scientific">Gilvimarinus algae</name>
    <dbReference type="NCBI Taxonomy" id="3058037"/>
    <lineage>
        <taxon>Bacteria</taxon>
        <taxon>Pseudomonadati</taxon>
        <taxon>Pseudomonadota</taxon>
        <taxon>Gammaproteobacteria</taxon>
        <taxon>Cellvibrionales</taxon>
        <taxon>Cellvibrionaceae</taxon>
        <taxon>Gilvimarinus</taxon>
    </lineage>
</organism>
<sequence>MLKHLLILVLSMLPVMSLASDSGECGNTCQKEKVSEYFSLLSEIYKKGSDAEDIDALFKVLAPDVEYEHLTYGASFNREEWRGAFYSNLERGAYKNEPGQFIRVDNTIHGNNYVAVAYSYVLKSKDDSVQPEGDQNLLAVFGFTNGKISSVKEYW</sequence>
<comment type="caution">
    <text evidence="2">The sequence shown here is derived from an EMBL/GenBank/DDBJ whole genome shotgun (WGS) entry which is preliminary data.</text>
</comment>
<protein>
    <recommendedName>
        <fullName evidence="4">SnoaL-like domain-containing protein</fullName>
    </recommendedName>
</protein>
<proteinExistence type="predicted"/>
<dbReference type="Gene3D" id="3.10.450.50">
    <property type="match status" value="1"/>
</dbReference>
<dbReference type="SUPFAM" id="SSF54427">
    <property type="entry name" value="NTF2-like"/>
    <property type="match status" value="1"/>
</dbReference>
<evidence type="ECO:0008006" key="4">
    <source>
        <dbReference type="Google" id="ProtNLM"/>
    </source>
</evidence>
<evidence type="ECO:0000256" key="1">
    <source>
        <dbReference type="SAM" id="SignalP"/>
    </source>
</evidence>
<name>A0ABT8TEJ4_9GAMM</name>
<dbReference type="EMBL" id="JAULRT010000052">
    <property type="protein sequence ID" value="MDO3382458.1"/>
    <property type="molecule type" value="Genomic_DNA"/>
</dbReference>
<dbReference type="InterPro" id="IPR032710">
    <property type="entry name" value="NTF2-like_dom_sf"/>
</dbReference>